<feature type="domain" description="HTH araC/xylS-type" evidence="4">
    <location>
        <begin position="178"/>
        <end position="276"/>
    </location>
</feature>
<comment type="caution">
    <text evidence="5">The sequence shown here is derived from an EMBL/GenBank/DDBJ whole genome shotgun (WGS) entry which is preliminary data.</text>
</comment>
<protein>
    <submittedName>
        <fullName evidence="5">AraC-like DNA-binding protein</fullName>
    </submittedName>
</protein>
<dbReference type="Pfam" id="PF02311">
    <property type="entry name" value="AraC_binding"/>
    <property type="match status" value="1"/>
</dbReference>
<evidence type="ECO:0000313" key="5">
    <source>
        <dbReference type="EMBL" id="TWE08577.1"/>
    </source>
</evidence>
<reference evidence="5 6" key="1">
    <citation type="submission" date="2019-06" db="EMBL/GenBank/DDBJ databases">
        <title>Sorghum-associated microbial communities from plants grown in Nebraska, USA.</title>
        <authorList>
            <person name="Schachtman D."/>
        </authorList>
    </citation>
    <scope>NUCLEOTIDE SEQUENCE [LARGE SCALE GENOMIC DNA]</scope>
    <source>
        <strain evidence="5 6">2482</strain>
    </source>
</reference>
<dbReference type="SUPFAM" id="SSF51215">
    <property type="entry name" value="Regulatory protein AraC"/>
    <property type="match status" value="1"/>
</dbReference>
<evidence type="ECO:0000259" key="4">
    <source>
        <dbReference type="PROSITE" id="PS01124"/>
    </source>
</evidence>
<evidence type="ECO:0000313" key="6">
    <source>
        <dbReference type="Proteomes" id="UP000319671"/>
    </source>
</evidence>
<gene>
    <name evidence="5" type="ORF">FB550_101603</name>
</gene>
<dbReference type="AlphaFoldDB" id="A0A561DYX9"/>
<dbReference type="PANTHER" id="PTHR43280:SF28">
    <property type="entry name" value="HTH-TYPE TRANSCRIPTIONAL ACTIVATOR RHAS"/>
    <property type="match status" value="1"/>
</dbReference>
<dbReference type="InterPro" id="IPR018062">
    <property type="entry name" value="HTH_AraC-typ_CS"/>
</dbReference>
<dbReference type="Proteomes" id="UP000319671">
    <property type="component" value="Unassembled WGS sequence"/>
</dbReference>
<dbReference type="SMART" id="SM00342">
    <property type="entry name" value="HTH_ARAC"/>
    <property type="match status" value="1"/>
</dbReference>
<name>A0A561DYX9_9BACI</name>
<dbReference type="InterPro" id="IPR018060">
    <property type="entry name" value="HTH_AraC"/>
</dbReference>
<dbReference type="InterPro" id="IPR009057">
    <property type="entry name" value="Homeodomain-like_sf"/>
</dbReference>
<dbReference type="SUPFAM" id="SSF46689">
    <property type="entry name" value="Homeodomain-like"/>
    <property type="match status" value="2"/>
</dbReference>
<dbReference type="InterPro" id="IPR020449">
    <property type="entry name" value="Tscrpt_reg_AraC-type_HTH"/>
</dbReference>
<keyword evidence="1" id="KW-0805">Transcription regulation</keyword>
<evidence type="ECO:0000256" key="1">
    <source>
        <dbReference type="ARBA" id="ARBA00023015"/>
    </source>
</evidence>
<dbReference type="Gene3D" id="1.10.10.60">
    <property type="entry name" value="Homeodomain-like"/>
    <property type="match status" value="2"/>
</dbReference>
<dbReference type="InterPro" id="IPR003313">
    <property type="entry name" value="AraC-bd"/>
</dbReference>
<evidence type="ECO:0000256" key="3">
    <source>
        <dbReference type="ARBA" id="ARBA00023163"/>
    </source>
</evidence>
<dbReference type="RefSeq" id="WP_144562246.1">
    <property type="nucleotide sequence ID" value="NZ_VIVN01000001.1"/>
</dbReference>
<keyword evidence="3" id="KW-0804">Transcription</keyword>
<keyword evidence="2 5" id="KW-0238">DNA-binding</keyword>
<dbReference type="GO" id="GO:0043565">
    <property type="term" value="F:sequence-specific DNA binding"/>
    <property type="evidence" value="ECO:0007669"/>
    <property type="project" value="InterPro"/>
</dbReference>
<proteinExistence type="predicted"/>
<dbReference type="PANTHER" id="PTHR43280">
    <property type="entry name" value="ARAC-FAMILY TRANSCRIPTIONAL REGULATOR"/>
    <property type="match status" value="1"/>
</dbReference>
<dbReference type="Gene3D" id="2.60.120.10">
    <property type="entry name" value="Jelly Rolls"/>
    <property type="match status" value="1"/>
</dbReference>
<dbReference type="PROSITE" id="PS00041">
    <property type="entry name" value="HTH_ARAC_FAMILY_1"/>
    <property type="match status" value="1"/>
</dbReference>
<dbReference type="PRINTS" id="PR00032">
    <property type="entry name" value="HTHARAC"/>
</dbReference>
<dbReference type="EMBL" id="VIVN01000001">
    <property type="protein sequence ID" value="TWE08577.1"/>
    <property type="molecule type" value="Genomic_DNA"/>
</dbReference>
<organism evidence="5 6">
    <name type="scientific">Neobacillus bataviensis</name>
    <dbReference type="NCBI Taxonomy" id="220685"/>
    <lineage>
        <taxon>Bacteria</taxon>
        <taxon>Bacillati</taxon>
        <taxon>Bacillota</taxon>
        <taxon>Bacilli</taxon>
        <taxon>Bacillales</taxon>
        <taxon>Bacillaceae</taxon>
        <taxon>Neobacillus</taxon>
    </lineage>
</organism>
<evidence type="ECO:0000256" key="2">
    <source>
        <dbReference type="ARBA" id="ARBA00023125"/>
    </source>
</evidence>
<dbReference type="InterPro" id="IPR014710">
    <property type="entry name" value="RmlC-like_jellyroll"/>
</dbReference>
<dbReference type="InterPro" id="IPR037923">
    <property type="entry name" value="HTH-like"/>
</dbReference>
<dbReference type="PROSITE" id="PS01124">
    <property type="entry name" value="HTH_ARAC_FAMILY_2"/>
    <property type="match status" value="1"/>
</dbReference>
<dbReference type="Pfam" id="PF12833">
    <property type="entry name" value="HTH_18"/>
    <property type="match status" value="1"/>
</dbReference>
<sequence>MKLSCLASKLNELTYSLLLAGYKSCPSNWTKKGKKTLYHSLWFVTKGTGEIVINGKKNTLSPGKLVVFTPGMICDKKTSPIDPLEFYFIRFTHAGAFEKQEQWHFKLPQDFPFPLHGVYTIKNSAGVVLLLEEINHLTKRRGATIAFKQKILFQELLLTFIQDFHSQTLTGDTSQVIEKTIDYISNHYNQIITLTDLAKMAGLSKSHYSRLFKKNVGYSPIEYLTHLRIDRAKELLAHSDIRIKEVSQNVGYEDELYFSRIFKKIVGVSPTQFSDEQKLFPSPLKN</sequence>
<accession>A0A561DYX9</accession>
<dbReference type="GO" id="GO:0003700">
    <property type="term" value="F:DNA-binding transcription factor activity"/>
    <property type="evidence" value="ECO:0007669"/>
    <property type="project" value="InterPro"/>
</dbReference>
<keyword evidence="6" id="KW-1185">Reference proteome</keyword>